<sequence>MSASNNRSQLTDHKTMLINQVGAVSLRPSKTVITLFAILLIFITISGSGALLSSPIHPIALVLGILIPSYLFLIFALIRKHSLFSDLLLLLQRQIRKLQHRIQGDQSATPTRINPALSEADTAQLMRLMKSVMHFSWLVIFIALIVSLFFQFTLKQYEFHLYSTLFPQENGLYYQIIAVLDYLPSFFHQSLITPEIIEHSLNSTPSAIENAMWAKWVILMILYYGLIPRLIFFLCAYIPYRRHRQIMPPTVASVTQTLTQIVDPAKARPQTVRPVKTITQGEHQMEVALDYAYPLPHNIKVINDRKAFSALQQALEQAPLVSLILYIDSELTPDRSLLRRIYTLLNLSLNNEIILLEGNDQSRLKEWQAKLQPNLYENEILRVTPKPQ</sequence>
<feature type="transmembrane region" description="Helical" evidence="1">
    <location>
        <begin position="216"/>
        <end position="238"/>
    </location>
</feature>
<dbReference type="RefSeq" id="WP_026878745.1">
    <property type="nucleotide sequence ID" value="NZ_AZOD01000013.1"/>
</dbReference>
<dbReference type="Proteomes" id="UP001449178">
    <property type="component" value="Chromosome"/>
</dbReference>
<name>A0ABZ3C3R7_9GAMM</name>
<keyword evidence="3" id="KW-1185">Reference proteome</keyword>
<reference evidence="2 3" key="1">
    <citation type="submission" date="2024-03" db="EMBL/GenBank/DDBJ databases">
        <title>Complete Genome Sequence and Annotation of Ignatzschineria larvae DSM 13226.</title>
        <authorList>
            <person name="Cantrell E."/>
            <person name="Burcham Z.M."/>
        </authorList>
    </citation>
    <scope>NUCLEOTIDE SEQUENCE [LARGE SCALE GENOMIC DNA]</scope>
    <source>
        <strain evidence="2 3">DSM 13226</strain>
    </source>
</reference>
<feature type="transmembrane region" description="Helical" evidence="1">
    <location>
        <begin position="32"/>
        <end position="52"/>
    </location>
</feature>
<feature type="transmembrane region" description="Helical" evidence="1">
    <location>
        <begin position="135"/>
        <end position="154"/>
    </location>
</feature>
<keyword evidence="1" id="KW-0812">Transmembrane</keyword>
<accession>A0ABZ3C3R7</accession>
<evidence type="ECO:0000313" key="2">
    <source>
        <dbReference type="EMBL" id="WZW87806.1"/>
    </source>
</evidence>
<organism evidence="2 3">
    <name type="scientific">Ignatzschineria larvae DSM 13226</name>
    <dbReference type="NCBI Taxonomy" id="1111732"/>
    <lineage>
        <taxon>Bacteria</taxon>
        <taxon>Pseudomonadati</taxon>
        <taxon>Pseudomonadota</taxon>
        <taxon>Gammaproteobacteria</taxon>
        <taxon>Cardiobacteriales</taxon>
        <taxon>Ignatzschineriaceae</taxon>
        <taxon>Ignatzschineria</taxon>
    </lineage>
</organism>
<feature type="transmembrane region" description="Helical" evidence="1">
    <location>
        <begin position="58"/>
        <end position="78"/>
    </location>
</feature>
<keyword evidence="1" id="KW-1133">Transmembrane helix</keyword>
<evidence type="ECO:0000256" key="1">
    <source>
        <dbReference type="SAM" id="Phobius"/>
    </source>
</evidence>
<dbReference type="InterPro" id="IPR021296">
    <property type="entry name" value="DUF2868"/>
</dbReference>
<proteinExistence type="predicted"/>
<gene>
    <name evidence="2" type="ORF">WMO13_00050</name>
</gene>
<dbReference type="Pfam" id="PF11067">
    <property type="entry name" value="DUF2868"/>
    <property type="match status" value="1"/>
</dbReference>
<protein>
    <submittedName>
        <fullName evidence="2">DUF2868 domain-containing protein</fullName>
    </submittedName>
</protein>
<keyword evidence="1" id="KW-0472">Membrane</keyword>
<evidence type="ECO:0000313" key="3">
    <source>
        <dbReference type="Proteomes" id="UP001449178"/>
    </source>
</evidence>
<dbReference type="EMBL" id="CP150637">
    <property type="protein sequence ID" value="WZW87806.1"/>
    <property type="molecule type" value="Genomic_DNA"/>
</dbReference>